<dbReference type="GO" id="GO:0006357">
    <property type="term" value="P:regulation of transcription by RNA polymerase II"/>
    <property type="evidence" value="ECO:0007669"/>
    <property type="project" value="InterPro"/>
</dbReference>
<dbReference type="SMART" id="SM00385">
    <property type="entry name" value="CYCLIN"/>
    <property type="match status" value="1"/>
</dbReference>
<protein>
    <recommendedName>
        <fullName evidence="2">Cyclin-like domain-containing protein</fullName>
    </recommendedName>
</protein>
<dbReference type="EMBL" id="LRBS01000125">
    <property type="protein sequence ID" value="OII71107.1"/>
    <property type="molecule type" value="Genomic_DNA"/>
</dbReference>
<proteinExistence type="predicted"/>
<dbReference type="OrthoDB" id="340962at2759"/>
<name>A0A1J4MCA0_9CRYT</name>
<dbReference type="GO" id="GO:0016538">
    <property type="term" value="F:cyclin-dependent protein serine/threonine kinase regulator activity"/>
    <property type="evidence" value="ECO:0007669"/>
    <property type="project" value="InterPro"/>
</dbReference>
<keyword evidence="1" id="KW-0175">Coiled coil</keyword>
<evidence type="ECO:0000313" key="3">
    <source>
        <dbReference type="EMBL" id="OII71107.1"/>
    </source>
</evidence>
<accession>A0A1J4MCA0</accession>
<gene>
    <name evidence="3" type="ORF">cand_026650</name>
</gene>
<dbReference type="PANTHER" id="PTHR10026">
    <property type="entry name" value="CYCLIN"/>
    <property type="match status" value="1"/>
</dbReference>
<dbReference type="InterPro" id="IPR043198">
    <property type="entry name" value="Cyclin/Ssn8"/>
</dbReference>
<dbReference type="AlphaFoldDB" id="A0A1J4MCA0"/>
<dbReference type="Proteomes" id="UP000186804">
    <property type="component" value="Unassembled WGS sequence"/>
</dbReference>
<dbReference type="VEuPathDB" id="CryptoDB:cand_026650"/>
<feature type="coiled-coil region" evidence="1">
    <location>
        <begin position="268"/>
        <end position="330"/>
    </location>
</feature>
<sequence length="330" mass="39086">MTFPSESHYLSDWIFESELDIKKIRIQINNRVKSEWIEYLKISNSTKDPQNLILSLEDEELLVLYYGRQLMEFTNHKKLPFVVKYSAALLYQRFYIYQSVMNYDPRIIIFTCISLAIKLEEFGLHFTLEQLFGDVPGLNILQIFQHELIVCNTLKFHLYLINPRNPLEALRILYKRYYIETIIDNEKQKELNITLNKVIAKVELYVLTASQTSCFLIYSPSQVALALFDICGRELNLPNVKDFINNTIREIHQSIIISKYSESIISINKNLEAIHRIKEIIYKELQNEKKRQQSEQDTDEIIAANILDKLVKLQKKKDKEQKKRKREINT</sequence>
<organism evidence="3 4">
    <name type="scientific">Cryptosporidium andersoni</name>
    <dbReference type="NCBI Taxonomy" id="117008"/>
    <lineage>
        <taxon>Eukaryota</taxon>
        <taxon>Sar</taxon>
        <taxon>Alveolata</taxon>
        <taxon>Apicomplexa</taxon>
        <taxon>Conoidasida</taxon>
        <taxon>Coccidia</taxon>
        <taxon>Eucoccidiorida</taxon>
        <taxon>Eimeriorina</taxon>
        <taxon>Cryptosporidiidae</taxon>
        <taxon>Cryptosporidium</taxon>
    </lineage>
</organism>
<dbReference type="Gene3D" id="1.10.472.10">
    <property type="entry name" value="Cyclin-like"/>
    <property type="match status" value="1"/>
</dbReference>
<evidence type="ECO:0000256" key="1">
    <source>
        <dbReference type="SAM" id="Coils"/>
    </source>
</evidence>
<dbReference type="InterPro" id="IPR036915">
    <property type="entry name" value="Cyclin-like_sf"/>
</dbReference>
<evidence type="ECO:0000259" key="2">
    <source>
        <dbReference type="SMART" id="SM00385"/>
    </source>
</evidence>
<feature type="domain" description="Cyclin-like" evidence="2">
    <location>
        <begin position="68"/>
        <end position="152"/>
    </location>
</feature>
<comment type="caution">
    <text evidence="3">The sequence shown here is derived from an EMBL/GenBank/DDBJ whole genome shotgun (WGS) entry which is preliminary data.</text>
</comment>
<dbReference type="SUPFAM" id="SSF47954">
    <property type="entry name" value="Cyclin-like"/>
    <property type="match status" value="2"/>
</dbReference>
<evidence type="ECO:0000313" key="4">
    <source>
        <dbReference type="Proteomes" id="UP000186804"/>
    </source>
</evidence>
<dbReference type="RefSeq" id="XP_067066476.1">
    <property type="nucleotide sequence ID" value="XM_067212893.1"/>
</dbReference>
<keyword evidence="4" id="KW-1185">Reference proteome</keyword>
<dbReference type="GeneID" id="92366849"/>
<dbReference type="InterPro" id="IPR013763">
    <property type="entry name" value="Cyclin-like_dom"/>
</dbReference>
<dbReference type="CDD" id="cd20524">
    <property type="entry name" value="CYCLIN_CCNH_rpt1"/>
    <property type="match status" value="1"/>
</dbReference>
<reference evidence="3 4" key="1">
    <citation type="submission" date="2016-10" db="EMBL/GenBank/DDBJ databases">
        <title>Reductive evolution of mitochondrial metabolism and differential evolution of invasion-related proteins in Cryptosporidium.</title>
        <authorList>
            <person name="Liu S."/>
            <person name="Roellig D.M."/>
            <person name="Guo Y."/>
            <person name="Li N."/>
            <person name="Frace M.A."/>
            <person name="Tang K."/>
            <person name="Zhang L."/>
            <person name="Feng Y."/>
            <person name="Xiao L."/>
        </authorList>
    </citation>
    <scope>NUCLEOTIDE SEQUENCE [LARGE SCALE GENOMIC DNA]</scope>
    <source>
        <strain evidence="3">30847</strain>
    </source>
</reference>